<name>A0A9Q8VFA2_9HYPO</name>
<evidence type="ECO:0000256" key="1">
    <source>
        <dbReference type="SAM" id="MobiDB-lite"/>
    </source>
</evidence>
<feature type="compositionally biased region" description="Basic residues" evidence="1">
    <location>
        <begin position="62"/>
        <end position="76"/>
    </location>
</feature>
<organism evidence="2 3">
    <name type="scientific">Purpureocillium takamizusanense</name>
    <dbReference type="NCBI Taxonomy" id="2060973"/>
    <lineage>
        <taxon>Eukaryota</taxon>
        <taxon>Fungi</taxon>
        <taxon>Dikarya</taxon>
        <taxon>Ascomycota</taxon>
        <taxon>Pezizomycotina</taxon>
        <taxon>Sordariomycetes</taxon>
        <taxon>Hypocreomycetidae</taxon>
        <taxon>Hypocreales</taxon>
        <taxon>Ophiocordycipitaceae</taxon>
        <taxon>Purpureocillium</taxon>
    </lineage>
</organism>
<sequence>MKRRMLWPRMVPFASRRTAFPPSRVHDPVPRIRSGGHGTRWTRDLILVTPALLPAPFERQRQRQRPRLSTRFRRSIGAKDSPSDRSMRISGLAGKKTRLMDDRWQRTKSELNPRIVALLAVRSSPMERRGGPATPQRRPSNPDDDGPERQAPTQNVRERRWAILVFVVVPS</sequence>
<dbReference type="KEGG" id="ptkz:JDV02_009030"/>
<accession>A0A9Q8VFA2</accession>
<protein>
    <submittedName>
        <fullName evidence="2">Uncharacterized protein</fullName>
    </submittedName>
</protein>
<reference evidence="2" key="1">
    <citation type="submission" date="2021-11" db="EMBL/GenBank/DDBJ databases">
        <title>Purpureocillium_takamizusanense_genome.</title>
        <authorList>
            <person name="Nguyen N.-H."/>
        </authorList>
    </citation>
    <scope>NUCLEOTIDE SEQUENCE</scope>
    <source>
        <strain evidence="2">PT3</strain>
    </source>
</reference>
<feature type="region of interest" description="Disordered" evidence="1">
    <location>
        <begin position="121"/>
        <end position="156"/>
    </location>
</feature>
<evidence type="ECO:0000313" key="3">
    <source>
        <dbReference type="Proteomes" id="UP000829364"/>
    </source>
</evidence>
<dbReference type="GeneID" id="72070975"/>
<dbReference type="RefSeq" id="XP_047846677.1">
    <property type="nucleotide sequence ID" value="XM_047990668.1"/>
</dbReference>
<proteinExistence type="predicted"/>
<gene>
    <name evidence="2" type="ORF">JDV02_009030</name>
</gene>
<keyword evidence="3" id="KW-1185">Reference proteome</keyword>
<dbReference type="Proteomes" id="UP000829364">
    <property type="component" value="Chromosome 9"/>
</dbReference>
<evidence type="ECO:0000313" key="2">
    <source>
        <dbReference type="EMBL" id="UNI23196.1"/>
    </source>
</evidence>
<dbReference type="AlphaFoldDB" id="A0A9Q8VFA2"/>
<dbReference type="EMBL" id="CP086362">
    <property type="protein sequence ID" value="UNI23196.1"/>
    <property type="molecule type" value="Genomic_DNA"/>
</dbReference>
<feature type="region of interest" description="Disordered" evidence="1">
    <location>
        <begin position="57"/>
        <end position="89"/>
    </location>
</feature>